<reference evidence="1 2" key="1">
    <citation type="submission" date="2015-08" db="EMBL/GenBank/DDBJ databases">
        <title>Genome sequencing of Penicillium nordicum.</title>
        <authorList>
            <person name="Nguyen H.D."/>
            <person name="Seifert K.A."/>
        </authorList>
    </citation>
    <scope>NUCLEOTIDE SEQUENCE [LARGE SCALE GENOMIC DNA]</scope>
    <source>
        <strain evidence="1 2">DAOMC 185683</strain>
    </source>
</reference>
<organism evidence="1 2">
    <name type="scientific">Penicillium nordicum</name>
    <dbReference type="NCBI Taxonomy" id="229535"/>
    <lineage>
        <taxon>Eukaryota</taxon>
        <taxon>Fungi</taxon>
        <taxon>Dikarya</taxon>
        <taxon>Ascomycota</taxon>
        <taxon>Pezizomycotina</taxon>
        <taxon>Eurotiomycetes</taxon>
        <taxon>Eurotiomycetidae</taxon>
        <taxon>Eurotiales</taxon>
        <taxon>Aspergillaceae</taxon>
        <taxon>Penicillium</taxon>
    </lineage>
</organism>
<feature type="non-terminal residue" evidence="1">
    <location>
        <position position="1"/>
    </location>
</feature>
<proteinExistence type="predicted"/>
<dbReference type="AlphaFoldDB" id="A0A0M8P423"/>
<dbReference type="Proteomes" id="UP000037696">
    <property type="component" value="Unassembled WGS sequence"/>
</dbReference>
<name>A0A0M8P423_9EURO</name>
<accession>A0A0M8P423</accession>
<evidence type="ECO:0000313" key="2">
    <source>
        <dbReference type="Proteomes" id="UP000037696"/>
    </source>
</evidence>
<protein>
    <submittedName>
        <fullName evidence="1">Uncharacterized protein</fullName>
    </submittedName>
</protein>
<comment type="caution">
    <text evidence="1">The sequence shown here is derived from an EMBL/GenBank/DDBJ whole genome shotgun (WGS) entry which is preliminary data.</text>
</comment>
<sequence length="25" mass="2693">GGEVITNERVLCRMAYLVARSGVQA</sequence>
<dbReference type="EMBL" id="LHQQ01000056">
    <property type="protein sequence ID" value="KOS44698.1"/>
    <property type="molecule type" value="Genomic_DNA"/>
</dbReference>
<keyword evidence="2" id="KW-1185">Reference proteome</keyword>
<gene>
    <name evidence="1" type="ORF">ACN38_g4353</name>
</gene>
<evidence type="ECO:0000313" key="1">
    <source>
        <dbReference type="EMBL" id="KOS44698.1"/>
    </source>
</evidence>